<evidence type="ECO:0008006" key="3">
    <source>
        <dbReference type="Google" id="ProtNLM"/>
    </source>
</evidence>
<evidence type="ECO:0000313" key="2">
    <source>
        <dbReference type="EMBL" id="PJE78080.1"/>
    </source>
</evidence>
<accession>A0A2H9T4B8</accession>
<dbReference type="AlphaFoldDB" id="A0A2H9T4B8"/>
<dbReference type="EMBL" id="NSIT01000272">
    <property type="protein sequence ID" value="PJE78080.1"/>
    <property type="molecule type" value="Genomic_DNA"/>
</dbReference>
<keyword evidence="1" id="KW-1133">Transmembrane helix</keyword>
<evidence type="ECO:0000256" key="1">
    <source>
        <dbReference type="SAM" id="Phobius"/>
    </source>
</evidence>
<keyword evidence="1" id="KW-0472">Membrane</keyword>
<gene>
    <name evidence="2" type="ORF">CI610_02991</name>
</gene>
<feature type="transmembrane region" description="Helical" evidence="1">
    <location>
        <begin position="31"/>
        <end position="51"/>
    </location>
</feature>
<feature type="transmembrane region" description="Helical" evidence="1">
    <location>
        <begin position="63"/>
        <end position="82"/>
    </location>
</feature>
<keyword evidence="1" id="KW-0812">Transmembrane</keyword>
<reference evidence="2" key="1">
    <citation type="journal article" date="2017" name="Appl. Environ. Microbiol.">
        <title>Molecular characterization of an Endozoicomonas-like organism causing infection in king scallop Pecten maximus L.</title>
        <authorList>
            <person name="Cano I."/>
            <person name="van Aerle R."/>
            <person name="Ross S."/>
            <person name="Verner-Jeffreys D.W."/>
            <person name="Paley R.K."/>
            <person name="Rimmer G."/>
            <person name="Ryder D."/>
            <person name="Hooper P."/>
            <person name="Stone D."/>
            <person name="Feist S.W."/>
        </authorList>
    </citation>
    <scope>NUCLEOTIDE SEQUENCE</scope>
</reference>
<comment type="caution">
    <text evidence="2">The sequence shown here is derived from an EMBL/GenBank/DDBJ whole genome shotgun (WGS) entry which is preliminary data.</text>
</comment>
<sequence>MGASLIGFALYLFWMGQLTLPVNPFTAMEYHSRLLAARLVLLFLGMSLWVVSALRGNNGTIKMAGWGTALILFSELAGRIFFYDLHISSGL</sequence>
<proteinExistence type="predicted"/>
<name>A0A2H9T4B8_9ZZZZ</name>
<organism evidence="2">
    <name type="scientific">invertebrate metagenome</name>
    <dbReference type="NCBI Taxonomy" id="1711999"/>
    <lineage>
        <taxon>unclassified sequences</taxon>
        <taxon>metagenomes</taxon>
        <taxon>organismal metagenomes</taxon>
    </lineage>
</organism>
<protein>
    <recommendedName>
        <fullName evidence="3">Anaerobic dimethyl sulfoxide reductase chain C</fullName>
    </recommendedName>
</protein>